<protein>
    <submittedName>
        <fullName evidence="12">Uncharacterized protein</fullName>
    </submittedName>
</protein>
<reference evidence="12" key="1">
    <citation type="submission" date="2025-08" db="UniProtKB">
        <authorList>
            <consortium name="Ensembl"/>
        </authorList>
    </citation>
    <scope>IDENTIFICATION</scope>
</reference>
<dbReference type="Proteomes" id="UP000694388">
    <property type="component" value="Unplaced"/>
</dbReference>
<dbReference type="GO" id="GO:0005829">
    <property type="term" value="C:cytosol"/>
    <property type="evidence" value="ECO:0007669"/>
    <property type="project" value="UniProtKB-SubCell"/>
</dbReference>
<dbReference type="PANTHER" id="PTHR31671:SF3">
    <property type="entry name" value="DIABETES AND OBESITY REGULATED, ISOFORM G"/>
    <property type="match status" value="1"/>
</dbReference>
<feature type="region of interest" description="Disordered" evidence="11">
    <location>
        <begin position="104"/>
        <end position="141"/>
    </location>
</feature>
<evidence type="ECO:0000256" key="8">
    <source>
        <dbReference type="ARBA" id="ARBA00023242"/>
    </source>
</evidence>
<evidence type="ECO:0000256" key="10">
    <source>
        <dbReference type="ARBA" id="ARBA00034306"/>
    </source>
</evidence>
<evidence type="ECO:0000256" key="4">
    <source>
        <dbReference type="ARBA" id="ARBA00023006"/>
    </source>
</evidence>
<keyword evidence="8" id="KW-0539">Nucleus</keyword>
<organism evidence="12 13">
    <name type="scientific">Eptatretus burgeri</name>
    <name type="common">Inshore hagfish</name>
    <dbReference type="NCBI Taxonomy" id="7764"/>
    <lineage>
        <taxon>Eukaryota</taxon>
        <taxon>Metazoa</taxon>
        <taxon>Chordata</taxon>
        <taxon>Craniata</taxon>
        <taxon>Vertebrata</taxon>
        <taxon>Cyclostomata</taxon>
        <taxon>Myxini</taxon>
        <taxon>Myxiniformes</taxon>
        <taxon>Myxinidae</taxon>
        <taxon>Eptatretinae</taxon>
        <taxon>Eptatretus</taxon>
    </lineage>
</organism>
<evidence type="ECO:0000256" key="2">
    <source>
        <dbReference type="ARBA" id="ARBA00004514"/>
    </source>
</evidence>
<dbReference type="GO" id="GO:0031410">
    <property type="term" value="C:cytoplasmic vesicle"/>
    <property type="evidence" value="ECO:0007669"/>
    <property type="project" value="UniProtKB-KW"/>
</dbReference>
<keyword evidence="4" id="KW-0072">Autophagy</keyword>
<keyword evidence="5" id="KW-0805">Transcription regulation</keyword>
<sequence>MFSHTLSCVIVYTDDSISKSLPTSAHSSTGYLHPSPPQYCSHPLLPELPRSNEVHTLEESWLLTPPPCFAARPSHGLEPSPLENLLIEHPSMSVYAVYHHRQKQDVHDGHSISNDCKKAGPNPGGKRDPATNNSNDKMRGRVVDARVEKAQRKVKATVDSGYHQPTLSRRQLFRNNQTKFRSKQTWKGTLFLGGLKQPITRARGY</sequence>
<accession>A0A8C4N1F7</accession>
<evidence type="ECO:0000313" key="13">
    <source>
        <dbReference type="Proteomes" id="UP000694388"/>
    </source>
</evidence>
<evidence type="ECO:0000256" key="6">
    <source>
        <dbReference type="ARBA" id="ARBA00023159"/>
    </source>
</evidence>
<name>A0A8C4N1F7_EPTBU</name>
<reference evidence="12" key="2">
    <citation type="submission" date="2025-09" db="UniProtKB">
        <authorList>
            <consortium name="Ensembl"/>
        </authorList>
    </citation>
    <scope>IDENTIFICATION</scope>
</reference>
<evidence type="ECO:0000256" key="3">
    <source>
        <dbReference type="ARBA" id="ARBA00022490"/>
    </source>
</evidence>
<evidence type="ECO:0000256" key="9">
    <source>
        <dbReference type="ARBA" id="ARBA00023329"/>
    </source>
</evidence>
<keyword evidence="6" id="KW-0010">Activator</keyword>
<keyword evidence="13" id="KW-1185">Reference proteome</keyword>
<dbReference type="GO" id="GO:0005776">
    <property type="term" value="C:autophagosome"/>
    <property type="evidence" value="ECO:0007669"/>
    <property type="project" value="UniProtKB-SubCell"/>
</dbReference>
<dbReference type="GO" id="GO:0000045">
    <property type="term" value="P:autophagosome assembly"/>
    <property type="evidence" value="ECO:0007669"/>
    <property type="project" value="TreeGrafter"/>
</dbReference>
<dbReference type="InterPro" id="IPR029431">
    <property type="entry name" value="TP53INP"/>
</dbReference>
<evidence type="ECO:0000313" key="12">
    <source>
        <dbReference type="Ensembl" id="ENSEBUP00000001000.1"/>
    </source>
</evidence>
<dbReference type="GO" id="GO:0016604">
    <property type="term" value="C:nuclear body"/>
    <property type="evidence" value="ECO:0007669"/>
    <property type="project" value="UniProtKB-SubCell"/>
</dbReference>
<dbReference type="Pfam" id="PF14839">
    <property type="entry name" value="DOR"/>
    <property type="match status" value="1"/>
</dbReference>
<evidence type="ECO:0000256" key="5">
    <source>
        <dbReference type="ARBA" id="ARBA00023015"/>
    </source>
</evidence>
<comment type="subcellular location">
    <subcellularLocation>
        <location evidence="2">Cytoplasm</location>
        <location evidence="2">Cytosol</location>
    </subcellularLocation>
    <subcellularLocation>
        <location evidence="1">Cytoplasmic vesicle</location>
        <location evidence="1">Autophagosome</location>
    </subcellularLocation>
    <subcellularLocation>
        <location evidence="10">Nucleus</location>
        <location evidence="10">Nuclear body</location>
    </subcellularLocation>
</comment>
<proteinExistence type="predicted"/>
<dbReference type="Ensembl" id="ENSEBUT00000001314.1">
    <property type="protein sequence ID" value="ENSEBUP00000001000.1"/>
    <property type="gene ID" value="ENSEBUG00000000953.1"/>
</dbReference>
<evidence type="ECO:0000256" key="11">
    <source>
        <dbReference type="SAM" id="MobiDB-lite"/>
    </source>
</evidence>
<keyword evidence="3" id="KW-0963">Cytoplasm</keyword>
<evidence type="ECO:0000256" key="1">
    <source>
        <dbReference type="ARBA" id="ARBA00004419"/>
    </source>
</evidence>
<keyword evidence="9" id="KW-0968">Cytoplasmic vesicle</keyword>
<evidence type="ECO:0000256" key="7">
    <source>
        <dbReference type="ARBA" id="ARBA00023163"/>
    </source>
</evidence>
<dbReference type="AlphaFoldDB" id="A0A8C4N1F7"/>
<dbReference type="PANTHER" id="PTHR31671">
    <property type="entry name" value="DIABETES AND OBESITY REGULATED, ISOFORM G"/>
    <property type="match status" value="1"/>
</dbReference>
<feature type="compositionally biased region" description="Basic and acidic residues" evidence="11">
    <location>
        <begin position="104"/>
        <end position="118"/>
    </location>
</feature>
<dbReference type="GO" id="GO:0045893">
    <property type="term" value="P:positive regulation of DNA-templated transcription"/>
    <property type="evidence" value="ECO:0007669"/>
    <property type="project" value="TreeGrafter"/>
</dbReference>
<keyword evidence="7" id="KW-0804">Transcription</keyword>